<dbReference type="InterPro" id="IPR037138">
    <property type="entry name" value="His_deacetylse_dom_sf"/>
</dbReference>
<gene>
    <name evidence="2" type="ORF">UFOPK4112_01894</name>
</gene>
<protein>
    <submittedName>
        <fullName evidence="2">Unannotated protein</fullName>
    </submittedName>
</protein>
<dbReference type="PRINTS" id="PR01270">
    <property type="entry name" value="HDASUPER"/>
</dbReference>
<dbReference type="AlphaFoldDB" id="A0A6J7RW43"/>
<dbReference type="SUPFAM" id="SSF52768">
    <property type="entry name" value="Arginase/deacetylase"/>
    <property type="match status" value="1"/>
</dbReference>
<dbReference type="GO" id="GO:0040029">
    <property type="term" value="P:epigenetic regulation of gene expression"/>
    <property type="evidence" value="ECO:0007669"/>
    <property type="project" value="TreeGrafter"/>
</dbReference>
<dbReference type="Pfam" id="PF00850">
    <property type="entry name" value="Hist_deacetyl"/>
    <property type="match status" value="1"/>
</dbReference>
<proteinExistence type="predicted"/>
<reference evidence="2" key="1">
    <citation type="submission" date="2020-05" db="EMBL/GenBank/DDBJ databases">
        <authorList>
            <person name="Chiriac C."/>
            <person name="Salcher M."/>
            <person name="Ghai R."/>
            <person name="Kavagutti S V."/>
        </authorList>
    </citation>
    <scope>NUCLEOTIDE SEQUENCE</scope>
</reference>
<evidence type="ECO:0000259" key="1">
    <source>
        <dbReference type="Pfam" id="PF00850"/>
    </source>
</evidence>
<evidence type="ECO:0000313" key="2">
    <source>
        <dbReference type="EMBL" id="CAB5033095.1"/>
    </source>
</evidence>
<dbReference type="EMBL" id="CAFBPM010000040">
    <property type="protein sequence ID" value="CAB5033095.1"/>
    <property type="molecule type" value="Genomic_DNA"/>
</dbReference>
<dbReference type="InterPro" id="IPR000286">
    <property type="entry name" value="HDACs"/>
</dbReference>
<dbReference type="Gene3D" id="3.40.800.20">
    <property type="entry name" value="Histone deacetylase domain"/>
    <property type="match status" value="2"/>
</dbReference>
<organism evidence="2">
    <name type="scientific">freshwater metagenome</name>
    <dbReference type="NCBI Taxonomy" id="449393"/>
    <lineage>
        <taxon>unclassified sequences</taxon>
        <taxon>metagenomes</taxon>
        <taxon>ecological metagenomes</taxon>
    </lineage>
</organism>
<name>A0A6J7RW43_9ZZZZ</name>
<sequence>MTAKTPIYYHPVQHATHDWISIQKIPIFVAHSGRTPVSFAPFTNEDFSLAHNPAFVEGIFGMRISNGFGTKDESINQALRYSSASLWAAVDGVLRPGNGARVANPPIACSATQGFHHACYASAGGFCTFNGLIIASRKALAAYPLLGRVLIIDGDGHYGNGTDDIIRKLGLGEQIINITRDEIGEGGKGGKHSRFTEPDWNRWTADLIGRYEPGLVIFQSGGDAWDEDPFLAGYLSKAALAARDAGVMTAAQSAGIPLVWNLAGGYADPMQLTIDLHLQTLGISDRILEDAGTLIALPGATTAAERRGS</sequence>
<dbReference type="InterPro" id="IPR023801">
    <property type="entry name" value="His_deacetylse_dom"/>
</dbReference>
<dbReference type="GO" id="GO:0004407">
    <property type="term" value="F:histone deacetylase activity"/>
    <property type="evidence" value="ECO:0007669"/>
    <property type="project" value="TreeGrafter"/>
</dbReference>
<accession>A0A6J7RW43</accession>
<dbReference type="InterPro" id="IPR023696">
    <property type="entry name" value="Ureohydrolase_dom_sf"/>
</dbReference>
<dbReference type="PANTHER" id="PTHR10625">
    <property type="entry name" value="HISTONE DEACETYLASE HDAC1-RELATED"/>
    <property type="match status" value="1"/>
</dbReference>
<feature type="domain" description="Histone deacetylase" evidence="1">
    <location>
        <begin position="37"/>
        <end position="167"/>
    </location>
</feature>